<evidence type="ECO:0000313" key="1">
    <source>
        <dbReference type="EMBL" id="JAI05368.1"/>
    </source>
</evidence>
<reference evidence="1" key="1">
    <citation type="submission" date="2014-11" db="EMBL/GenBank/DDBJ databases">
        <authorList>
            <person name="Amaro Gonzalez C."/>
        </authorList>
    </citation>
    <scope>NUCLEOTIDE SEQUENCE</scope>
</reference>
<dbReference type="EMBL" id="GBXM01003210">
    <property type="protein sequence ID" value="JAI05368.1"/>
    <property type="molecule type" value="Transcribed_RNA"/>
</dbReference>
<organism evidence="1">
    <name type="scientific">Anguilla anguilla</name>
    <name type="common">European freshwater eel</name>
    <name type="synonym">Muraena anguilla</name>
    <dbReference type="NCBI Taxonomy" id="7936"/>
    <lineage>
        <taxon>Eukaryota</taxon>
        <taxon>Metazoa</taxon>
        <taxon>Chordata</taxon>
        <taxon>Craniata</taxon>
        <taxon>Vertebrata</taxon>
        <taxon>Euteleostomi</taxon>
        <taxon>Actinopterygii</taxon>
        <taxon>Neopterygii</taxon>
        <taxon>Teleostei</taxon>
        <taxon>Anguilliformes</taxon>
        <taxon>Anguillidae</taxon>
        <taxon>Anguilla</taxon>
    </lineage>
</organism>
<reference evidence="1" key="2">
    <citation type="journal article" date="2015" name="Fish Shellfish Immunol.">
        <title>Early steps in the European eel (Anguilla anguilla)-Vibrio vulnificus interaction in the gills: Role of the RtxA13 toxin.</title>
        <authorList>
            <person name="Callol A."/>
            <person name="Pajuelo D."/>
            <person name="Ebbesson L."/>
            <person name="Teles M."/>
            <person name="MacKenzie S."/>
            <person name="Amaro C."/>
        </authorList>
    </citation>
    <scope>NUCLEOTIDE SEQUENCE</scope>
</reference>
<accession>A0A0E9XRK2</accession>
<dbReference type="AlphaFoldDB" id="A0A0E9XRK2"/>
<name>A0A0E9XRK2_ANGAN</name>
<protein>
    <submittedName>
        <fullName evidence="1">Uncharacterized protein</fullName>
    </submittedName>
</protein>
<sequence length="39" mass="4410">MSPHMTTKNPLHSVINVSTVLNAVFRDCILTIFDTYENS</sequence>
<proteinExistence type="predicted"/>